<dbReference type="Gene3D" id="1.10.1660.10">
    <property type="match status" value="1"/>
</dbReference>
<dbReference type="Pfam" id="PF13411">
    <property type="entry name" value="MerR_1"/>
    <property type="match status" value="1"/>
</dbReference>
<keyword evidence="2" id="KW-0805">Transcription regulation</keyword>
<dbReference type="Proteomes" id="UP000829476">
    <property type="component" value="Chromosome"/>
</dbReference>
<dbReference type="InterPro" id="IPR000551">
    <property type="entry name" value="MerR-type_HTH_dom"/>
</dbReference>
<dbReference type="Gene3D" id="1.10.1240.10">
    <property type="entry name" value="Methionine synthase domain"/>
    <property type="match status" value="1"/>
</dbReference>
<dbReference type="SUPFAM" id="SSF46955">
    <property type="entry name" value="Putative DNA-binding domain"/>
    <property type="match status" value="1"/>
</dbReference>
<keyword evidence="1" id="KW-0678">Repressor</keyword>
<dbReference type="InterPro" id="IPR036594">
    <property type="entry name" value="Meth_synthase_dom"/>
</dbReference>
<accession>A0ABY3YIH6</accession>
<dbReference type="PROSITE" id="PS50937">
    <property type="entry name" value="HTH_MERR_2"/>
    <property type="match status" value="1"/>
</dbReference>
<feature type="domain" description="HTH merR-type" evidence="5">
    <location>
        <begin position="7"/>
        <end position="76"/>
    </location>
</feature>
<dbReference type="InterPro" id="IPR047057">
    <property type="entry name" value="MerR_fam"/>
</dbReference>
<proteinExistence type="predicted"/>
<gene>
    <name evidence="6" type="ORF">MQE36_10005</name>
</gene>
<protein>
    <submittedName>
        <fullName evidence="6">MerR family transcriptional regulator</fullName>
    </submittedName>
</protein>
<dbReference type="InterPro" id="IPR003759">
    <property type="entry name" value="Cbl-bd_cap"/>
</dbReference>
<keyword evidence="4" id="KW-0804">Transcription</keyword>
<dbReference type="PANTHER" id="PTHR30204:SF69">
    <property type="entry name" value="MERR-FAMILY TRANSCRIPTIONAL REGULATOR"/>
    <property type="match status" value="1"/>
</dbReference>
<dbReference type="RefSeq" id="WP_242935840.1">
    <property type="nucleotide sequence ID" value="NZ_CP094326.1"/>
</dbReference>
<sequence>MNGTKQTFSIKDLENLSGIKAHTIRIWEKRYKLLSPKRTGTNIRYYTLESLQKLLNVSFLYNNGYKISKIADINEEKIPVLVKEILNNDRSANDYMNKFKLAMINFDQSLFYHAYNSLLNQKSFREIFNDIFIPLLNEIGLLWQTNTITPAQEHFISNLIKHKILVNTEKLYQEQPANDQIFVLYLPENEIHEIGLLYLNYELNLHGYKSIYLGQTVPLESLKDITDSYSEVTFISYFTVEPKAEKLNEYLKRFNKILENKPELWLLGKQILNINQSKLPVNIKTYKTIKDLLSIL</sequence>
<evidence type="ECO:0000256" key="3">
    <source>
        <dbReference type="ARBA" id="ARBA00023125"/>
    </source>
</evidence>
<dbReference type="InterPro" id="IPR036724">
    <property type="entry name" value="Cobalamin-bd_sf"/>
</dbReference>
<evidence type="ECO:0000256" key="2">
    <source>
        <dbReference type="ARBA" id="ARBA00023015"/>
    </source>
</evidence>
<reference evidence="6 7" key="1">
    <citation type="journal article" date="2018" name="Int. J. Syst. Evol. Microbiol.">
        <title>Zhouia spongiae sp. nov., isolated from a marine sponge.</title>
        <authorList>
            <person name="Zhuang L."/>
            <person name="Lin B."/>
            <person name="Qin F."/>
            <person name="Luo L."/>
        </authorList>
    </citation>
    <scope>NUCLEOTIDE SEQUENCE [LARGE SCALE GENOMIC DNA]</scope>
    <source>
        <strain evidence="6 7">HN-Y44</strain>
    </source>
</reference>
<dbReference type="SUPFAM" id="SSF52242">
    <property type="entry name" value="Cobalamin (vitamin B12)-binding domain"/>
    <property type="match status" value="1"/>
</dbReference>
<evidence type="ECO:0000256" key="4">
    <source>
        <dbReference type="ARBA" id="ARBA00023163"/>
    </source>
</evidence>
<evidence type="ECO:0000313" key="6">
    <source>
        <dbReference type="EMBL" id="UNY97427.1"/>
    </source>
</evidence>
<dbReference type="EMBL" id="CP094326">
    <property type="protein sequence ID" value="UNY97427.1"/>
    <property type="molecule type" value="Genomic_DNA"/>
</dbReference>
<dbReference type="PANTHER" id="PTHR30204">
    <property type="entry name" value="REDOX-CYCLING DRUG-SENSING TRANSCRIPTIONAL ACTIVATOR SOXR"/>
    <property type="match status" value="1"/>
</dbReference>
<organism evidence="6 7">
    <name type="scientific">Zhouia spongiae</name>
    <dbReference type="NCBI Taxonomy" id="2202721"/>
    <lineage>
        <taxon>Bacteria</taxon>
        <taxon>Pseudomonadati</taxon>
        <taxon>Bacteroidota</taxon>
        <taxon>Flavobacteriia</taxon>
        <taxon>Flavobacteriales</taxon>
        <taxon>Flavobacteriaceae</taxon>
        <taxon>Zhouia</taxon>
    </lineage>
</organism>
<evidence type="ECO:0000313" key="7">
    <source>
        <dbReference type="Proteomes" id="UP000829476"/>
    </source>
</evidence>
<dbReference type="Pfam" id="PF02607">
    <property type="entry name" value="B12-binding_2"/>
    <property type="match status" value="1"/>
</dbReference>
<evidence type="ECO:0000256" key="1">
    <source>
        <dbReference type="ARBA" id="ARBA00022491"/>
    </source>
</evidence>
<dbReference type="Gene3D" id="3.40.50.280">
    <property type="entry name" value="Cobalamin-binding domain"/>
    <property type="match status" value="1"/>
</dbReference>
<dbReference type="InterPro" id="IPR009061">
    <property type="entry name" value="DNA-bd_dom_put_sf"/>
</dbReference>
<name>A0ABY3YIH6_9FLAO</name>
<dbReference type="CDD" id="cd01104">
    <property type="entry name" value="HTH_MlrA-CarA"/>
    <property type="match status" value="1"/>
</dbReference>
<keyword evidence="3" id="KW-0238">DNA-binding</keyword>
<evidence type="ECO:0000259" key="5">
    <source>
        <dbReference type="PROSITE" id="PS50937"/>
    </source>
</evidence>
<keyword evidence="7" id="KW-1185">Reference proteome</keyword>
<dbReference type="SMART" id="SM00422">
    <property type="entry name" value="HTH_MERR"/>
    <property type="match status" value="1"/>
</dbReference>